<evidence type="ECO:0000256" key="6">
    <source>
        <dbReference type="SAM" id="Phobius"/>
    </source>
</evidence>
<comment type="caution">
    <text evidence="7">The sequence shown here is derived from an EMBL/GenBank/DDBJ whole genome shotgun (WGS) entry which is preliminary data.</text>
</comment>
<protein>
    <submittedName>
        <fullName evidence="7">Sodium-dependent transporter</fullName>
    </submittedName>
</protein>
<dbReference type="PANTHER" id="PTHR42948:SF1">
    <property type="entry name" value="TRANSPORTER"/>
    <property type="match status" value="1"/>
</dbReference>
<keyword evidence="3 6" id="KW-0812">Transmembrane</keyword>
<feature type="transmembrane region" description="Helical" evidence="6">
    <location>
        <begin position="163"/>
        <end position="186"/>
    </location>
</feature>
<evidence type="ECO:0000256" key="5">
    <source>
        <dbReference type="ARBA" id="ARBA00023136"/>
    </source>
</evidence>
<evidence type="ECO:0000256" key="3">
    <source>
        <dbReference type="ARBA" id="ARBA00022692"/>
    </source>
</evidence>
<dbReference type="InterPro" id="IPR047218">
    <property type="entry name" value="YocR/YhdH-like"/>
</dbReference>
<evidence type="ECO:0000313" key="7">
    <source>
        <dbReference type="EMBL" id="MDF0590146.1"/>
    </source>
</evidence>
<proteinExistence type="predicted"/>
<name>A0ABT5X618_9EURY</name>
<organism evidence="7 8">
    <name type="scientific">Candidatus Methanocrinis natronophilus</name>
    <dbReference type="NCBI Taxonomy" id="3033396"/>
    <lineage>
        <taxon>Archaea</taxon>
        <taxon>Methanobacteriati</taxon>
        <taxon>Methanobacteriota</taxon>
        <taxon>Stenosarchaea group</taxon>
        <taxon>Methanomicrobia</taxon>
        <taxon>Methanotrichales</taxon>
        <taxon>Methanotrichaceae</taxon>
        <taxon>Methanocrinis</taxon>
    </lineage>
</organism>
<dbReference type="PROSITE" id="PS50267">
    <property type="entry name" value="NA_NEUROTRAN_SYMP_3"/>
    <property type="match status" value="1"/>
</dbReference>
<dbReference type="NCBIfam" id="NF037979">
    <property type="entry name" value="Na_transp"/>
    <property type="match status" value="1"/>
</dbReference>
<feature type="transmembrane region" description="Helical" evidence="6">
    <location>
        <begin position="134"/>
        <end position="151"/>
    </location>
</feature>
<comment type="subcellular location">
    <subcellularLocation>
        <location evidence="1">Membrane</location>
        <topology evidence="1">Multi-pass membrane protein</topology>
    </subcellularLocation>
</comment>
<evidence type="ECO:0000256" key="1">
    <source>
        <dbReference type="ARBA" id="ARBA00004141"/>
    </source>
</evidence>
<feature type="transmembrane region" description="Helical" evidence="6">
    <location>
        <begin position="12"/>
        <end position="33"/>
    </location>
</feature>
<feature type="transmembrane region" description="Helical" evidence="6">
    <location>
        <begin position="287"/>
        <end position="311"/>
    </location>
</feature>
<feature type="transmembrane region" description="Helical" evidence="6">
    <location>
        <begin position="331"/>
        <end position="351"/>
    </location>
</feature>
<feature type="transmembrane region" description="Helical" evidence="6">
    <location>
        <begin position="45"/>
        <end position="67"/>
    </location>
</feature>
<dbReference type="RefSeq" id="WP_316965903.1">
    <property type="nucleotide sequence ID" value="NZ_JARFPK010000008.1"/>
</dbReference>
<gene>
    <name evidence="7" type="ORF">P0O15_03000</name>
</gene>
<dbReference type="SUPFAM" id="SSF161070">
    <property type="entry name" value="SNF-like"/>
    <property type="match status" value="1"/>
</dbReference>
<feature type="transmembrane region" description="Helical" evidence="6">
    <location>
        <begin position="206"/>
        <end position="230"/>
    </location>
</feature>
<feature type="transmembrane region" description="Helical" evidence="6">
    <location>
        <begin position="88"/>
        <end position="114"/>
    </location>
</feature>
<accession>A0ABT5X618</accession>
<dbReference type="InterPro" id="IPR037272">
    <property type="entry name" value="SNS_sf"/>
</dbReference>
<dbReference type="CDD" id="cd10336">
    <property type="entry name" value="SLC6sbd_Tyt1-Like"/>
    <property type="match status" value="1"/>
</dbReference>
<evidence type="ECO:0000256" key="2">
    <source>
        <dbReference type="ARBA" id="ARBA00022448"/>
    </source>
</evidence>
<keyword evidence="4 6" id="KW-1133">Transmembrane helix</keyword>
<reference evidence="7 8" key="1">
    <citation type="submission" date="2023-03" db="EMBL/GenBank/DDBJ databases">
        <title>WGS of Methanotrichaceae archaeon Mx.</title>
        <authorList>
            <person name="Sorokin D.Y."/>
            <person name="Merkel A.Y."/>
        </authorList>
    </citation>
    <scope>NUCLEOTIDE SEQUENCE [LARGE SCALE GENOMIC DNA]</scope>
    <source>
        <strain evidence="7 8">Mx</strain>
    </source>
</reference>
<feature type="transmembrane region" description="Helical" evidence="6">
    <location>
        <begin position="410"/>
        <end position="428"/>
    </location>
</feature>
<keyword evidence="2" id="KW-0813">Transport</keyword>
<dbReference type="InterPro" id="IPR000175">
    <property type="entry name" value="Na/ntran_symport"/>
</dbReference>
<dbReference type="PANTHER" id="PTHR42948">
    <property type="entry name" value="TRANSPORTER"/>
    <property type="match status" value="1"/>
</dbReference>
<keyword evidence="5 6" id="KW-0472">Membrane</keyword>
<dbReference type="Pfam" id="PF00209">
    <property type="entry name" value="SNF"/>
    <property type="match status" value="2"/>
</dbReference>
<feature type="transmembrane region" description="Helical" evidence="6">
    <location>
        <begin position="242"/>
        <end position="267"/>
    </location>
</feature>
<dbReference type="EMBL" id="JARFPK010000008">
    <property type="protein sequence ID" value="MDF0590146.1"/>
    <property type="molecule type" value="Genomic_DNA"/>
</dbReference>
<feature type="transmembrane region" description="Helical" evidence="6">
    <location>
        <begin position="371"/>
        <end position="390"/>
    </location>
</feature>
<sequence>MRRDLVERWSSRTAFILASVGSAVGIGNIWRFSSVVGQNGGGAYLIPYLMAVFAFALPLMILELAVGRRLRGDVVTAFGRARREWRPLGWVVCAVVFLILSYYLVVTGWTLAYVESSAAGRSVEFSDFTSTYDPIIYFVISALLMGAIVSLGIKNGIERFTKLLVPFSFLLLLGLAAFSSTLPGYWEGMRFLFTPDFSVLTDPLLWGAAFGQAFFSLSVGYGILLTYGDYLDEGVRLLPSSFIITVADLTVAILAGMVIFPVVFTYGLEPAAGAELAFSTLPLAFEVMPYGQAFAVAFFALLFFAAMTSAVSMLEVSVASASRAFKVSRRAVSLVLTAGVIAVGLPSALSYTAAELQFNGMRILDIMDEVVGGFGLVLTATLIAVTFTWLLDDRLLHKEIGMGSRFVLPIVKYAVPAIMALTLGVKLIL</sequence>
<evidence type="ECO:0000313" key="8">
    <source>
        <dbReference type="Proteomes" id="UP001220010"/>
    </source>
</evidence>
<evidence type="ECO:0000256" key="4">
    <source>
        <dbReference type="ARBA" id="ARBA00022989"/>
    </source>
</evidence>
<keyword evidence="8" id="KW-1185">Reference proteome</keyword>
<dbReference type="Proteomes" id="UP001220010">
    <property type="component" value="Unassembled WGS sequence"/>
</dbReference>
<dbReference type="PRINTS" id="PR00176">
    <property type="entry name" value="NANEUSMPORT"/>
</dbReference>